<keyword evidence="2" id="KW-1185">Reference proteome</keyword>
<accession>A0A6A6Y538</accession>
<name>A0A6A6Y538_9PEZI</name>
<dbReference type="GeneID" id="54457037"/>
<dbReference type="AlphaFoldDB" id="A0A6A6Y538"/>
<protein>
    <submittedName>
        <fullName evidence="1 3">Uncharacterized protein</fullName>
    </submittedName>
</protein>
<dbReference type="EMBL" id="MU003717">
    <property type="protein sequence ID" value="KAF2803633.1"/>
    <property type="molecule type" value="Genomic_DNA"/>
</dbReference>
<evidence type="ECO:0000313" key="2">
    <source>
        <dbReference type="Proteomes" id="UP000504636"/>
    </source>
</evidence>
<reference evidence="3" key="2">
    <citation type="submission" date="2020-04" db="EMBL/GenBank/DDBJ databases">
        <authorList>
            <consortium name="NCBI Genome Project"/>
        </authorList>
    </citation>
    <scope>NUCLEOTIDE SEQUENCE</scope>
    <source>
        <strain evidence="3">CBS 304.34</strain>
    </source>
</reference>
<gene>
    <name evidence="1 3" type="ORF">BDZ99DRAFT_399651</name>
</gene>
<dbReference type="OrthoDB" id="3759480at2759"/>
<evidence type="ECO:0000313" key="1">
    <source>
        <dbReference type="EMBL" id="KAF2803633.1"/>
    </source>
</evidence>
<proteinExistence type="predicted"/>
<evidence type="ECO:0000313" key="3">
    <source>
        <dbReference type="RefSeq" id="XP_033570597.1"/>
    </source>
</evidence>
<dbReference type="Proteomes" id="UP000504636">
    <property type="component" value="Unplaced"/>
</dbReference>
<reference evidence="3" key="3">
    <citation type="submission" date="2025-04" db="UniProtKB">
        <authorList>
            <consortium name="RefSeq"/>
        </authorList>
    </citation>
    <scope>IDENTIFICATION</scope>
    <source>
        <strain evidence="3">CBS 304.34</strain>
    </source>
</reference>
<sequence length="784" mass="87438">MGTPGFADDGDDDGGYNDFGTYHYDSNGFQDIEGKTKTLHLNLKTTYQPSWGGREAFREFYQNWSTEFKESKTTIEIRAVNKGVLMGYILYKWDKYQTGTLELVNFNASLRKDHLALGATAKKDDDTQSGQFGEGLKLAILVFLRNPQNNAVRMKTSSVTLNFKLDQEGNLVCTVTKHDKEKVRVNMAKERDRIAKKERRQFKANTWEDVSLEIGFSRSVKTETGERQKTPKISLQDFKDWLTITLDINPPTDIIQTFAGDLILDPAYKGKTYLKGLLLPNGSASGKPFQFGYNFLDGETDRDRGRVTDPSDEARAIAGIWGAASNAIPDSSSINRVTVEYTNLLMTKFTEPTISANVHSAAEHIWRSTAVKVWKYMLSQHSHEESQSHPFYYCPGKEPEGAKVIRECIKREPVPLDRTLWGVFRKFGLCRTSHEERRKRFQEAEQSVLPSTCFAQHIVRSLEACLASDPATAGKIIIFVQAHDTGVDVIYSNLDTTWKVSDKWLNYAGAHEHAPCVLSPADSEFQTNGGLSEVFWCDHAISSLYRVMIDQLLGADIVGGRFRELRMRLESIATIQISQMAKGVQVAPTSQPGELKVTWKSAEQADIYSAESPQETLVILHRKDTCAEKATLKLFEEDASKCQCLSLSVPHSCRKALFNGLEETLEYFPMICRAEQGAFFAVPPPAVRPIARMKNSIPLLSSLALVVDDDAFLGSYSDSDTDDTELDIPSPVGSSLESSMVVGGTPRKIPALKAPPTSLVANEESAVSPNTTWSKCTIHEQTHL</sequence>
<organism evidence="1">
    <name type="scientific">Mytilinidion resinicola</name>
    <dbReference type="NCBI Taxonomy" id="574789"/>
    <lineage>
        <taxon>Eukaryota</taxon>
        <taxon>Fungi</taxon>
        <taxon>Dikarya</taxon>
        <taxon>Ascomycota</taxon>
        <taxon>Pezizomycotina</taxon>
        <taxon>Dothideomycetes</taxon>
        <taxon>Pleosporomycetidae</taxon>
        <taxon>Mytilinidiales</taxon>
        <taxon>Mytilinidiaceae</taxon>
        <taxon>Mytilinidion</taxon>
    </lineage>
</organism>
<dbReference type="RefSeq" id="XP_033570597.1">
    <property type="nucleotide sequence ID" value="XM_033716144.1"/>
</dbReference>
<reference evidence="1 3" key="1">
    <citation type="journal article" date="2020" name="Stud. Mycol.">
        <title>101 Dothideomycetes genomes: a test case for predicting lifestyles and emergence of pathogens.</title>
        <authorList>
            <person name="Haridas S."/>
            <person name="Albert R."/>
            <person name="Binder M."/>
            <person name="Bloem J."/>
            <person name="Labutti K."/>
            <person name="Salamov A."/>
            <person name="Andreopoulos B."/>
            <person name="Baker S."/>
            <person name="Barry K."/>
            <person name="Bills G."/>
            <person name="Bluhm B."/>
            <person name="Cannon C."/>
            <person name="Castanera R."/>
            <person name="Culley D."/>
            <person name="Daum C."/>
            <person name="Ezra D."/>
            <person name="Gonzalez J."/>
            <person name="Henrissat B."/>
            <person name="Kuo A."/>
            <person name="Liang C."/>
            <person name="Lipzen A."/>
            <person name="Lutzoni F."/>
            <person name="Magnuson J."/>
            <person name="Mondo S."/>
            <person name="Nolan M."/>
            <person name="Ohm R."/>
            <person name="Pangilinan J."/>
            <person name="Park H.-J."/>
            <person name="Ramirez L."/>
            <person name="Alfaro M."/>
            <person name="Sun H."/>
            <person name="Tritt A."/>
            <person name="Yoshinaga Y."/>
            <person name="Zwiers L.-H."/>
            <person name="Turgeon B."/>
            <person name="Goodwin S."/>
            <person name="Spatafora J."/>
            <person name="Crous P."/>
            <person name="Grigoriev I."/>
        </authorList>
    </citation>
    <scope>NUCLEOTIDE SEQUENCE</scope>
    <source>
        <strain evidence="1 3">CBS 304.34</strain>
    </source>
</reference>